<evidence type="ECO:0000256" key="3">
    <source>
        <dbReference type="ARBA" id="ARBA00023163"/>
    </source>
</evidence>
<dbReference type="Gene3D" id="1.10.10.10">
    <property type="entry name" value="Winged helix-like DNA-binding domain superfamily/Winged helix DNA-binding domain"/>
    <property type="match status" value="1"/>
</dbReference>
<evidence type="ECO:0000256" key="2">
    <source>
        <dbReference type="ARBA" id="ARBA00023125"/>
    </source>
</evidence>
<comment type="caution">
    <text evidence="5">The sequence shown here is derived from an EMBL/GenBank/DDBJ whole genome shotgun (WGS) entry which is preliminary data.</text>
</comment>
<keyword evidence="2 5" id="KW-0238">DNA-binding</keyword>
<name>A0ABV2J303_9HYPH</name>
<dbReference type="InterPro" id="IPR016032">
    <property type="entry name" value="Sig_transdc_resp-reg_C-effctor"/>
</dbReference>
<dbReference type="PROSITE" id="PS50043">
    <property type="entry name" value="HTH_LUXR_2"/>
    <property type="match status" value="1"/>
</dbReference>
<sequence length="261" mass="28950">MTEDLTLLSTWSPLAARCVAAIGTEDFPVALTAALRHLAPFDTLMTTFYRGSAQPETVYHDLDESQALVNTRFYESGPYLLDPFHIAMRNGIRPGVHLLFDLAPDGFVRSEYYRTFFRRIKMTDELGLFVATGRPDEWLVLSLARGLQAERFSRQDATRLASAFPLFAAASLKHWDGDAAAKRSGIDERLASFAAGRLSPRERDIVYMILNGRSTRAIAQATGISEGTVKVHRRHAYAKLSISSQAELFSLAARHLAGEAV</sequence>
<dbReference type="InterPro" id="IPR000792">
    <property type="entry name" value="Tscrpt_reg_LuxR_C"/>
</dbReference>
<accession>A0ABV2J303</accession>
<keyword evidence="1" id="KW-0805">Transcription regulation</keyword>
<evidence type="ECO:0000313" key="5">
    <source>
        <dbReference type="EMBL" id="MET3615148.1"/>
    </source>
</evidence>
<evidence type="ECO:0000259" key="4">
    <source>
        <dbReference type="PROSITE" id="PS50043"/>
    </source>
</evidence>
<proteinExistence type="predicted"/>
<dbReference type="PANTHER" id="PTHR44688">
    <property type="entry name" value="DNA-BINDING TRANSCRIPTIONAL ACTIVATOR DEVR_DOSR"/>
    <property type="match status" value="1"/>
</dbReference>
<dbReference type="PANTHER" id="PTHR44688:SF16">
    <property type="entry name" value="DNA-BINDING TRANSCRIPTIONAL ACTIVATOR DEVR_DOSR"/>
    <property type="match status" value="1"/>
</dbReference>
<dbReference type="Proteomes" id="UP001549047">
    <property type="component" value="Unassembled WGS sequence"/>
</dbReference>
<dbReference type="InterPro" id="IPR036388">
    <property type="entry name" value="WH-like_DNA-bd_sf"/>
</dbReference>
<organism evidence="5 6">
    <name type="scientific">Rhizobium aquaticum</name>
    <dbReference type="NCBI Taxonomy" id="1549636"/>
    <lineage>
        <taxon>Bacteria</taxon>
        <taxon>Pseudomonadati</taxon>
        <taxon>Pseudomonadota</taxon>
        <taxon>Alphaproteobacteria</taxon>
        <taxon>Hyphomicrobiales</taxon>
        <taxon>Rhizobiaceae</taxon>
        <taxon>Rhizobium/Agrobacterium group</taxon>
        <taxon>Rhizobium</taxon>
    </lineage>
</organism>
<dbReference type="RefSeq" id="WP_354557638.1">
    <property type="nucleotide sequence ID" value="NZ_JBEPMB010000006.1"/>
</dbReference>
<dbReference type="SUPFAM" id="SSF46894">
    <property type="entry name" value="C-terminal effector domain of the bipartite response regulators"/>
    <property type="match status" value="1"/>
</dbReference>
<dbReference type="PROSITE" id="PS00622">
    <property type="entry name" value="HTH_LUXR_1"/>
    <property type="match status" value="1"/>
</dbReference>
<keyword evidence="6" id="KW-1185">Reference proteome</keyword>
<dbReference type="PRINTS" id="PR00038">
    <property type="entry name" value="HTHLUXR"/>
</dbReference>
<dbReference type="GO" id="GO:0003677">
    <property type="term" value="F:DNA binding"/>
    <property type="evidence" value="ECO:0007669"/>
    <property type="project" value="UniProtKB-KW"/>
</dbReference>
<reference evidence="5 6" key="1">
    <citation type="submission" date="2024-06" db="EMBL/GenBank/DDBJ databases">
        <title>Genomic Encyclopedia of Type Strains, Phase IV (KMG-IV): sequencing the most valuable type-strain genomes for metagenomic binning, comparative biology and taxonomic classification.</title>
        <authorList>
            <person name="Goeker M."/>
        </authorList>
    </citation>
    <scope>NUCLEOTIDE SEQUENCE [LARGE SCALE GENOMIC DNA]</scope>
    <source>
        <strain evidence="5 6">DSM 29780</strain>
    </source>
</reference>
<feature type="domain" description="HTH luxR-type" evidence="4">
    <location>
        <begin position="191"/>
        <end position="256"/>
    </location>
</feature>
<dbReference type="Pfam" id="PF00196">
    <property type="entry name" value="GerE"/>
    <property type="match status" value="1"/>
</dbReference>
<evidence type="ECO:0000313" key="6">
    <source>
        <dbReference type="Proteomes" id="UP001549047"/>
    </source>
</evidence>
<keyword evidence="3" id="KW-0804">Transcription</keyword>
<protein>
    <submittedName>
        <fullName evidence="5">DNA-binding CsgD family transcriptional regulator</fullName>
    </submittedName>
</protein>
<dbReference type="SMART" id="SM00421">
    <property type="entry name" value="HTH_LUXR"/>
    <property type="match status" value="1"/>
</dbReference>
<gene>
    <name evidence="5" type="ORF">ABID16_003491</name>
</gene>
<dbReference type="EMBL" id="JBEPMB010000006">
    <property type="protein sequence ID" value="MET3615148.1"/>
    <property type="molecule type" value="Genomic_DNA"/>
</dbReference>
<evidence type="ECO:0000256" key="1">
    <source>
        <dbReference type="ARBA" id="ARBA00023015"/>
    </source>
</evidence>
<dbReference type="CDD" id="cd06170">
    <property type="entry name" value="LuxR_C_like"/>
    <property type="match status" value="1"/>
</dbReference>